<organism evidence="12 13">
    <name type="scientific">Modicella reniformis</name>
    <dbReference type="NCBI Taxonomy" id="1440133"/>
    <lineage>
        <taxon>Eukaryota</taxon>
        <taxon>Fungi</taxon>
        <taxon>Fungi incertae sedis</taxon>
        <taxon>Mucoromycota</taxon>
        <taxon>Mortierellomycotina</taxon>
        <taxon>Mortierellomycetes</taxon>
        <taxon>Mortierellales</taxon>
        <taxon>Mortierellaceae</taxon>
        <taxon>Modicella</taxon>
    </lineage>
</organism>
<dbReference type="GO" id="GO:0031681">
    <property type="term" value="F:G-protein beta-subunit binding"/>
    <property type="evidence" value="ECO:0007669"/>
    <property type="project" value="InterPro"/>
</dbReference>
<keyword evidence="13" id="KW-1185">Reference proteome</keyword>
<evidence type="ECO:0000256" key="8">
    <source>
        <dbReference type="ARBA" id="ARBA00023224"/>
    </source>
</evidence>
<evidence type="ECO:0000256" key="5">
    <source>
        <dbReference type="ARBA" id="ARBA00022481"/>
    </source>
</evidence>
<evidence type="ECO:0000256" key="4">
    <source>
        <dbReference type="ARBA" id="ARBA00016111"/>
    </source>
</evidence>
<dbReference type="EMBL" id="JAAAHW010002767">
    <property type="protein sequence ID" value="KAF9991430.1"/>
    <property type="molecule type" value="Genomic_DNA"/>
</dbReference>
<proteinExistence type="inferred from homology"/>
<keyword evidence="9" id="KW-0449">Lipoprotein</keyword>
<dbReference type="InterPro" id="IPR015898">
    <property type="entry name" value="G-protein_gamma-like_dom"/>
</dbReference>
<evidence type="ECO:0000256" key="6">
    <source>
        <dbReference type="ARBA" id="ARBA00023136"/>
    </source>
</evidence>
<comment type="subunit">
    <text evidence="3">G proteins are composed of 3 units, alpha, beta and gamma.</text>
</comment>
<gene>
    <name evidence="12" type="ORF">BGZ65_000648</name>
</gene>
<dbReference type="SUPFAM" id="SSF48670">
    <property type="entry name" value="Transducin (heterotrimeric G protein), gamma chain"/>
    <property type="match status" value="1"/>
</dbReference>
<dbReference type="PROSITE" id="PS50058">
    <property type="entry name" value="G_PROTEIN_GAMMA"/>
    <property type="match status" value="1"/>
</dbReference>
<keyword evidence="10" id="KW-0636">Prenylation</keyword>
<evidence type="ECO:0000313" key="12">
    <source>
        <dbReference type="EMBL" id="KAF9991430.1"/>
    </source>
</evidence>
<keyword evidence="8" id="KW-0807">Transducer</keyword>
<dbReference type="PANTHER" id="PTHR28189:SF1">
    <property type="entry name" value="GUANINE NUCLEOTIDE-BINDING PROTEIN SUBUNIT GAMMA"/>
    <property type="match status" value="1"/>
</dbReference>
<dbReference type="GO" id="GO:0005834">
    <property type="term" value="C:heterotrimeric G-protein complex"/>
    <property type="evidence" value="ECO:0007669"/>
    <property type="project" value="TreeGrafter"/>
</dbReference>
<dbReference type="PANTHER" id="PTHR28189">
    <property type="entry name" value="GUANINE NUCLEOTIDE-BINDING PROTEIN SUBUNIT GAMMA"/>
    <property type="match status" value="1"/>
</dbReference>
<dbReference type="OrthoDB" id="19232at2759"/>
<dbReference type="InterPro" id="IPR041848">
    <property type="entry name" value="Ste18_fungal"/>
</dbReference>
<dbReference type="GO" id="GO:0007186">
    <property type="term" value="P:G protein-coupled receptor signaling pathway"/>
    <property type="evidence" value="ECO:0007669"/>
    <property type="project" value="InterPro"/>
</dbReference>
<comment type="caution">
    <text evidence="12">The sequence shown here is derived from an EMBL/GenBank/DDBJ whole genome shotgun (WGS) entry which is preliminary data.</text>
</comment>
<dbReference type="AlphaFoldDB" id="A0A9P6MC99"/>
<dbReference type="SMART" id="SM01224">
    <property type="entry name" value="G_gamma"/>
    <property type="match status" value="1"/>
</dbReference>
<keyword evidence="7" id="KW-0564">Palmitate</keyword>
<evidence type="ECO:0000256" key="9">
    <source>
        <dbReference type="ARBA" id="ARBA00023288"/>
    </source>
</evidence>
<keyword evidence="5" id="KW-0488">Methylation</keyword>
<evidence type="ECO:0000313" key="13">
    <source>
        <dbReference type="Proteomes" id="UP000749646"/>
    </source>
</evidence>
<reference evidence="12" key="1">
    <citation type="journal article" date="2020" name="Fungal Divers.">
        <title>Resolving the Mortierellaceae phylogeny through synthesis of multi-gene phylogenetics and phylogenomics.</title>
        <authorList>
            <person name="Vandepol N."/>
            <person name="Liber J."/>
            <person name="Desiro A."/>
            <person name="Na H."/>
            <person name="Kennedy M."/>
            <person name="Barry K."/>
            <person name="Grigoriev I.V."/>
            <person name="Miller A.N."/>
            <person name="O'Donnell K."/>
            <person name="Stajich J.E."/>
            <person name="Bonito G."/>
        </authorList>
    </citation>
    <scope>NUCLEOTIDE SEQUENCE</scope>
    <source>
        <strain evidence="12">MES-2147</strain>
    </source>
</reference>
<dbReference type="Pfam" id="PF00631">
    <property type="entry name" value="G-gamma"/>
    <property type="match status" value="1"/>
</dbReference>
<protein>
    <recommendedName>
        <fullName evidence="4">Guanine nucleotide-binding protein subunit gamma</fullName>
    </recommendedName>
</protein>
<dbReference type="Proteomes" id="UP000749646">
    <property type="component" value="Unassembled WGS sequence"/>
</dbReference>
<dbReference type="Gene3D" id="4.10.260.10">
    <property type="entry name" value="Transducin (heterotrimeric G protein), gamma chain"/>
    <property type="match status" value="1"/>
</dbReference>
<dbReference type="GO" id="GO:0000750">
    <property type="term" value="P:pheromone-dependent signal transduction involved in conjugation with cellular fusion"/>
    <property type="evidence" value="ECO:0007669"/>
    <property type="project" value="InterPro"/>
</dbReference>
<accession>A0A9P6MC99</accession>
<sequence>MSTEIRLLRQLEHNKRLREQYERERIPVSQASVLLIEYCQAREDMFIPTVWGEVDKKDDPFESQQVGCGCHIM</sequence>
<evidence type="ECO:0000256" key="7">
    <source>
        <dbReference type="ARBA" id="ARBA00023139"/>
    </source>
</evidence>
<dbReference type="InterPro" id="IPR036284">
    <property type="entry name" value="GGL_sf"/>
</dbReference>
<evidence type="ECO:0000256" key="10">
    <source>
        <dbReference type="ARBA" id="ARBA00023289"/>
    </source>
</evidence>
<feature type="domain" description="G protein gamma" evidence="11">
    <location>
        <begin position="15"/>
        <end position="73"/>
    </location>
</feature>
<comment type="similarity">
    <text evidence="2">Belongs to the G protein gamma family.</text>
</comment>
<name>A0A9P6MC99_9FUNG</name>
<comment type="subcellular location">
    <subcellularLocation>
        <location evidence="1">Membrane</location>
        <topology evidence="1">Peripheral membrane protein</topology>
    </subcellularLocation>
</comment>
<keyword evidence="6" id="KW-0472">Membrane</keyword>
<evidence type="ECO:0000256" key="2">
    <source>
        <dbReference type="ARBA" id="ARBA00007431"/>
    </source>
</evidence>
<evidence type="ECO:0000256" key="1">
    <source>
        <dbReference type="ARBA" id="ARBA00004170"/>
    </source>
</evidence>
<evidence type="ECO:0000256" key="3">
    <source>
        <dbReference type="ARBA" id="ARBA00011581"/>
    </source>
</evidence>
<evidence type="ECO:0000259" key="11">
    <source>
        <dbReference type="PROSITE" id="PS50058"/>
    </source>
</evidence>
<dbReference type="FunFam" id="4.10.260.10:FF:000003">
    <property type="entry name" value="G-protein complex gamma subunit Ste18/GpgA"/>
    <property type="match status" value="1"/>
</dbReference>